<gene>
    <name evidence="1" type="ORF">METZ01_LOCUS445966</name>
</gene>
<evidence type="ECO:0000313" key="1">
    <source>
        <dbReference type="EMBL" id="SVD93112.1"/>
    </source>
</evidence>
<protein>
    <submittedName>
        <fullName evidence="1">Uncharacterized protein</fullName>
    </submittedName>
</protein>
<organism evidence="1">
    <name type="scientific">marine metagenome</name>
    <dbReference type="NCBI Taxonomy" id="408172"/>
    <lineage>
        <taxon>unclassified sequences</taxon>
        <taxon>metagenomes</taxon>
        <taxon>ecological metagenomes</taxon>
    </lineage>
</organism>
<accession>A0A382ZCA0</accession>
<dbReference type="EMBL" id="UINC01182734">
    <property type="protein sequence ID" value="SVD93112.1"/>
    <property type="molecule type" value="Genomic_DNA"/>
</dbReference>
<dbReference type="AlphaFoldDB" id="A0A382ZCA0"/>
<sequence>MGLPPKGPPDGGFLSLEDGPLLRSGCQNAGKARGMGHDLIFRSKGIDLEKIHAESVTVACDSRAFNILAINAFVWAFVDCFLCASHHMNGT</sequence>
<proteinExistence type="predicted"/>
<name>A0A382ZCA0_9ZZZZ</name>
<reference evidence="1" key="1">
    <citation type="submission" date="2018-05" db="EMBL/GenBank/DDBJ databases">
        <authorList>
            <person name="Lanie J.A."/>
            <person name="Ng W.-L."/>
            <person name="Kazmierczak K.M."/>
            <person name="Andrzejewski T.M."/>
            <person name="Davidsen T.M."/>
            <person name="Wayne K.J."/>
            <person name="Tettelin H."/>
            <person name="Glass J.I."/>
            <person name="Rusch D."/>
            <person name="Podicherti R."/>
            <person name="Tsui H.-C.T."/>
            <person name="Winkler M.E."/>
        </authorList>
    </citation>
    <scope>NUCLEOTIDE SEQUENCE</scope>
</reference>